<dbReference type="InterPro" id="IPR050942">
    <property type="entry name" value="F-box_BR-signaling"/>
</dbReference>
<dbReference type="PANTHER" id="PTHR44259">
    <property type="entry name" value="OS07G0183000 PROTEIN-RELATED"/>
    <property type="match status" value="1"/>
</dbReference>
<dbReference type="CDD" id="cd09917">
    <property type="entry name" value="F-box_SF"/>
    <property type="match status" value="1"/>
</dbReference>
<reference evidence="3" key="1">
    <citation type="submission" date="2019-07" db="EMBL/GenBank/DDBJ databases">
        <authorList>
            <person name="Dittberner H."/>
        </authorList>
    </citation>
    <scope>NUCLEOTIDE SEQUENCE [LARGE SCALE GENOMIC DNA]</scope>
</reference>
<dbReference type="PANTHER" id="PTHR44259:SF25">
    <property type="entry name" value="F-BOX DOMAIN-CONTAINING PROTEIN"/>
    <property type="match status" value="1"/>
</dbReference>
<dbReference type="Gene3D" id="1.20.1280.50">
    <property type="match status" value="1"/>
</dbReference>
<dbReference type="SUPFAM" id="SSF50965">
    <property type="entry name" value="Galactose oxidase, central domain"/>
    <property type="match status" value="1"/>
</dbReference>
<proteinExistence type="predicted"/>
<dbReference type="SMART" id="SM00256">
    <property type="entry name" value="FBOX"/>
    <property type="match status" value="1"/>
</dbReference>
<dbReference type="AlphaFoldDB" id="A0A565CEP6"/>
<evidence type="ECO:0000256" key="1">
    <source>
        <dbReference type="SAM" id="MobiDB-lite"/>
    </source>
</evidence>
<evidence type="ECO:0000313" key="3">
    <source>
        <dbReference type="EMBL" id="VVB12133.1"/>
    </source>
</evidence>
<dbReference type="InterPro" id="IPR001810">
    <property type="entry name" value="F-box_dom"/>
</dbReference>
<dbReference type="SUPFAM" id="SSF81383">
    <property type="entry name" value="F-box domain"/>
    <property type="match status" value="1"/>
</dbReference>
<evidence type="ECO:0000313" key="4">
    <source>
        <dbReference type="Proteomes" id="UP000489600"/>
    </source>
</evidence>
<comment type="caution">
    <text evidence="3">The sequence shown here is derived from an EMBL/GenBank/DDBJ whole genome shotgun (WGS) entry which is preliminary data.</text>
</comment>
<dbReference type="InterPro" id="IPR011043">
    <property type="entry name" value="Gal_Oxase/kelch_b-propeller"/>
</dbReference>
<name>A0A565CEP6_9BRAS</name>
<organism evidence="3 4">
    <name type="scientific">Arabis nemorensis</name>
    <dbReference type="NCBI Taxonomy" id="586526"/>
    <lineage>
        <taxon>Eukaryota</taxon>
        <taxon>Viridiplantae</taxon>
        <taxon>Streptophyta</taxon>
        <taxon>Embryophyta</taxon>
        <taxon>Tracheophyta</taxon>
        <taxon>Spermatophyta</taxon>
        <taxon>Magnoliopsida</taxon>
        <taxon>eudicotyledons</taxon>
        <taxon>Gunneridae</taxon>
        <taxon>Pentapetalae</taxon>
        <taxon>rosids</taxon>
        <taxon>malvids</taxon>
        <taxon>Brassicales</taxon>
        <taxon>Brassicaceae</taxon>
        <taxon>Arabideae</taxon>
        <taxon>Arabis</taxon>
    </lineage>
</organism>
<feature type="region of interest" description="Disordered" evidence="1">
    <location>
        <begin position="1"/>
        <end position="29"/>
    </location>
</feature>
<gene>
    <name evidence="3" type="ORF">ANE_LOCUS22577</name>
</gene>
<protein>
    <recommendedName>
        <fullName evidence="2">F-box domain-containing protein</fullName>
    </recommendedName>
</protein>
<feature type="domain" description="F-box" evidence="2">
    <location>
        <begin position="34"/>
        <end position="74"/>
    </location>
</feature>
<dbReference type="InterPro" id="IPR036047">
    <property type="entry name" value="F-box-like_dom_sf"/>
</dbReference>
<keyword evidence="4" id="KW-1185">Reference proteome</keyword>
<feature type="compositionally biased region" description="Low complexity" evidence="1">
    <location>
        <begin position="1"/>
        <end position="14"/>
    </location>
</feature>
<dbReference type="EMBL" id="CABITT030000007">
    <property type="protein sequence ID" value="VVB12133.1"/>
    <property type="molecule type" value="Genomic_DNA"/>
</dbReference>
<dbReference type="InterPro" id="IPR005174">
    <property type="entry name" value="KIB1-4_b-propeller"/>
</dbReference>
<accession>A0A565CEP6</accession>
<dbReference type="Pfam" id="PF00646">
    <property type="entry name" value="F-box"/>
    <property type="match status" value="1"/>
</dbReference>
<dbReference type="Proteomes" id="UP000489600">
    <property type="component" value="Unassembled WGS sequence"/>
</dbReference>
<dbReference type="Pfam" id="PF03478">
    <property type="entry name" value="Beta-prop_KIB1-4"/>
    <property type="match status" value="1"/>
</dbReference>
<sequence>MASLPLPCEELPSPESDRCGSPCRSGPKRNHQCLPLDIMRLVFERLGFADLERAKCVCSSWQSASKQSKPNNQIPWMILFPKDKNYCLLFNPEEKDKVYKTQDLSNDFGKSFCVATYRSWLLMQPQKDSMEDCQYNLYILDLLTLERINLPTFESEYGLPSSILWIDEKTKDYIVIGMVDEEDAVVFKKGDNSWKQMPQLSGIEGCFNMVYKNHKLYCLNNLSGLRMRPPGTLPDEVSFAHSKNNVVVTVGGDILIVTSLCQYMSKIWKFRIYKMDSSKGNKWEEIFSLGDEAILLDLGITVIAKDIEGIKGNSIYFKGNAFEGGYDENDIFIFNIDTKKVEQPHQFVCSSVPCYDARWFLPSFKRE</sequence>
<evidence type="ECO:0000259" key="2">
    <source>
        <dbReference type="SMART" id="SM00256"/>
    </source>
</evidence>
<dbReference type="OrthoDB" id="642536at2759"/>